<evidence type="ECO:0000256" key="1">
    <source>
        <dbReference type="SAM" id="MobiDB-lite"/>
    </source>
</evidence>
<accession>E7C590</accession>
<dbReference type="EMBL" id="GU567991">
    <property type="protein sequence ID" value="ADI22614.1"/>
    <property type="molecule type" value="Genomic_DNA"/>
</dbReference>
<dbReference type="Pfam" id="PF07583">
    <property type="entry name" value="PSCyt2"/>
    <property type="match status" value="1"/>
</dbReference>
<proteinExistence type="predicted"/>
<protein>
    <recommendedName>
        <fullName evidence="6">Cytochrome c domain-containing protein</fullName>
    </recommendedName>
</protein>
<feature type="domain" description="DUF1549" evidence="2">
    <location>
        <begin position="94"/>
        <end position="300"/>
    </location>
</feature>
<evidence type="ECO:0000259" key="2">
    <source>
        <dbReference type="Pfam" id="PF07583"/>
    </source>
</evidence>
<organism evidence="5">
    <name type="scientific">uncultured verrucomicrobium HF0500_16O23</name>
    <dbReference type="NCBI Taxonomy" id="723598"/>
    <lineage>
        <taxon>Bacteria</taxon>
        <taxon>Pseudomonadati</taxon>
        <taxon>Verrucomicrobiota</taxon>
        <taxon>environmental samples</taxon>
    </lineage>
</organism>
<dbReference type="PANTHER" id="PTHR35889">
    <property type="entry name" value="CYCLOINULO-OLIGOSACCHARIDE FRUCTANOTRANSFERASE-RELATED"/>
    <property type="match status" value="1"/>
</dbReference>
<dbReference type="InterPro" id="IPR011429">
    <property type="entry name" value="Cyt_c_Planctomycete-type"/>
</dbReference>
<feature type="domain" description="DUF1553" evidence="3">
    <location>
        <begin position="653"/>
        <end position="909"/>
    </location>
</feature>
<feature type="domain" description="Cytochrome C Planctomycete-type" evidence="4">
    <location>
        <begin position="1"/>
        <end position="44"/>
    </location>
</feature>
<reference evidence="5" key="1">
    <citation type="submission" date="2010-01" db="EMBL/GenBank/DDBJ databases">
        <title>Genome fragments of uncultured bacteria from the North Pacific subtropical Gyre.</title>
        <authorList>
            <person name="Pham V.D."/>
            <person name="Delong E.F."/>
        </authorList>
    </citation>
    <scope>NUCLEOTIDE SEQUENCE</scope>
</reference>
<dbReference type="Pfam" id="PF07587">
    <property type="entry name" value="PSD1"/>
    <property type="match status" value="1"/>
</dbReference>
<sequence length="953" mass="107640">MTTREGMLKELKSGERAIVPGKPGQSELLRRLTSNDPDELMPPPNEDKKLSAEQQTLLRQWISAGAEWSIHWAYRPLNKTEPPKLKDARWIRNPIDQFVLAQLETTGVAPSPKANRHTLIRRLYYDLLGLPPTPKEVDAFVIDRSPDAYEKLVDHMLASPHFGERWGRHWLDKARYADSDGYEKDKPRPNAWRYRDWVINAINADMPFDQFTTEQLAGDLLPGATDMQKLATAFNRQTLTNTEGGTDKEQWRVAAIMDRVETLGSVWLGLTVTCARCHNHKYDQLTQKDYYQFFAYFNNGDETSASVTRSKKDYDTWFQTKVMHDAHIKEIQAKADARDVVLEGQLPQLEKRLRTQIDAQNTTPEEFHTLEMTSVKGPKGVNFKKQPDGSLLVTGANPAKAKYTIEFKTDLKRITGLKIEVLPNKALKTDGPGRTPHGNFVLNDIRVYATDQAKYDSKKHRMALNSARADYSQKDWPAKNAIDGKIGEKTKGTGWAVAPQYGRPHHLIVTIAKPISFENRTQLQVVLDQQYGSQHTIGRFRIKARTGQSPNDGIPATIVKILEVKPDKRDKKQNDTLLAHFRAQDAEAKKLQAELKKSAPKPPVMSVRVISQRTNGPRPTHVLHRGEFKQPKNKVAASTPTTLPRVKNRAQGDRLDLAHWLVDGQNPLVPRVTVNHIWANLFGEGIVRTINDFGVRGEAPTHPELLNWLGGEFIHQKWSRKAIIKLIVTSATYRQASVHRPELSKRDPNNMLLHRQNRFRVEAEIIRDLNLAASGLLASKVGGPSVFPPLPSGVAVLSYANNFKWAASKNEDRYRRGLYTFFKRTSPHPNLITFDCPDSNVTCVKRSRSNTPLAALTTLNNEVYAEAAKALAHRLLKEKSTDSERITYGFKISVAREPSANERAALSNLLKQSRIYYSTHETEAKALNGDAEASAWAATARVLLNLDEFITRE</sequence>
<dbReference type="Pfam" id="PF07635">
    <property type="entry name" value="PSCyt1"/>
    <property type="match status" value="1"/>
</dbReference>
<evidence type="ECO:0000313" key="5">
    <source>
        <dbReference type="EMBL" id="ADI22614.1"/>
    </source>
</evidence>
<evidence type="ECO:0008006" key="6">
    <source>
        <dbReference type="Google" id="ProtNLM"/>
    </source>
</evidence>
<dbReference type="InterPro" id="IPR022655">
    <property type="entry name" value="DUF1553"/>
</dbReference>
<evidence type="ECO:0000259" key="3">
    <source>
        <dbReference type="Pfam" id="PF07587"/>
    </source>
</evidence>
<dbReference type="AlphaFoldDB" id="E7C590"/>
<dbReference type="PANTHER" id="PTHR35889:SF3">
    <property type="entry name" value="F-BOX DOMAIN-CONTAINING PROTEIN"/>
    <property type="match status" value="1"/>
</dbReference>
<feature type="compositionally biased region" description="Basic and acidic residues" evidence="1">
    <location>
        <begin position="1"/>
        <end position="15"/>
    </location>
</feature>
<name>E7C590_9BACT</name>
<dbReference type="InterPro" id="IPR011444">
    <property type="entry name" value="DUF1549"/>
</dbReference>
<evidence type="ECO:0000259" key="4">
    <source>
        <dbReference type="Pfam" id="PF07635"/>
    </source>
</evidence>
<feature type="region of interest" description="Disordered" evidence="1">
    <location>
        <begin position="1"/>
        <end position="49"/>
    </location>
</feature>